<name>A0ABR3EJ16_9AGAR</name>
<accession>A0ABR3EJ16</accession>
<proteinExistence type="predicted"/>
<evidence type="ECO:0000313" key="2">
    <source>
        <dbReference type="EMBL" id="KAL0562872.1"/>
    </source>
</evidence>
<reference evidence="2 3" key="1">
    <citation type="submission" date="2024-02" db="EMBL/GenBank/DDBJ databases">
        <title>A draft genome for the cacao thread blight pathogen Marasmius crinis-equi.</title>
        <authorList>
            <person name="Cohen S.P."/>
            <person name="Baruah I.K."/>
            <person name="Amoako-Attah I."/>
            <person name="Bukari Y."/>
            <person name="Meinhardt L.W."/>
            <person name="Bailey B.A."/>
        </authorList>
    </citation>
    <scope>NUCLEOTIDE SEQUENCE [LARGE SCALE GENOMIC DNA]</scope>
    <source>
        <strain evidence="2 3">GH-76</strain>
    </source>
</reference>
<comment type="caution">
    <text evidence="2">The sequence shown here is derived from an EMBL/GenBank/DDBJ whole genome shotgun (WGS) entry which is preliminary data.</text>
</comment>
<evidence type="ECO:0000313" key="3">
    <source>
        <dbReference type="Proteomes" id="UP001465976"/>
    </source>
</evidence>
<gene>
    <name evidence="2" type="ORF">V5O48_019206</name>
</gene>
<dbReference type="Proteomes" id="UP001465976">
    <property type="component" value="Unassembled WGS sequence"/>
</dbReference>
<organism evidence="2 3">
    <name type="scientific">Marasmius crinis-equi</name>
    <dbReference type="NCBI Taxonomy" id="585013"/>
    <lineage>
        <taxon>Eukaryota</taxon>
        <taxon>Fungi</taxon>
        <taxon>Dikarya</taxon>
        <taxon>Basidiomycota</taxon>
        <taxon>Agaricomycotina</taxon>
        <taxon>Agaricomycetes</taxon>
        <taxon>Agaricomycetidae</taxon>
        <taxon>Agaricales</taxon>
        <taxon>Marasmiineae</taxon>
        <taxon>Marasmiaceae</taxon>
        <taxon>Marasmius</taxon>
    </lineage>
</organism>
<keyword evidence="3" id="KW-1185">Reference proteome</keyword>
<feature type="non-terminal residue" evidence="2">
    <location>
        <position position="1"/>
    </location>
</feature>
<evidence type="ECO:0000256" key="1">
    <source>
        <dbReference type="SAM" id="MobiDB-lite"/>
    </source>
</evidence>
<protein>
    <submittedName>
        <fullName evidence="2">Uncharacterized protein</fullName>
    </submittedName>
</protein>
<sequence>SAQLWILKLQLTLGQGIASTLVIVRSALGLAIKDEESFRATVLQDNRTGTTPGWISSVINIHQHHDAVGGIHTTQDEEEGSGPALVENSNKVESAEAQA</sequence>
<feature type="region of interest" description="Disordered" evidence="1">
    <location>
        <begin position="67"/>
        <end position="99"/>
    </location>
</feature>
<dbReference type="EMBL" id="JBAHYK010004333">
    <property type="protein sequence ID" value="KAL0562872.1"/>
    <property type="molecule type" value="Genomic_DNA"/>
</dbReference>